<sequence>MEKGKRLTRWAIVKDKNVAEKMRKYIEIGTIGVSEESQLRAAKILRAASDSCQDSSEEVESFFNNGRRCMTERWERLTSVVKLNGLFSLPEYSTEICNFSGVPTPKTHPAFAWLQSKGMIEDCENFLKGHKIQGVESIVV</sequence>
<evidence type="ECO:0000259" key="3">
    <source>
        <dbReference type="Pfam" id="PF04864"/>
    </source>
</evidence>
<dbReference type="GO" id="GO:0006520">
    <property type="term" value="P:amino acid metabolic process"/>
    <property type="evidence" value="ECO:0007669"/>
    <property type="project" value="TreeGrafter"/>
</dbReference>
<dbReference type="PANTHER" id="PTHR43795:SF15">
    <property type="entry name" value="TRYPTOPHAN AMINOTRANSFERASE-RELATED PROTEIN 1"/>
    <property type="match status" value="1"/>
</dbReference>
<gene>
    <name evidence="4" type="ORF">IFM89_025467</name>
</gene>
<keyword evidence="5" id="KW-1185">Reference proteome</keyword>
<dbReference type="InterPro" id="IPR050478">
    <property type="entry name" value="Ethylene_sulfur-biosynth"/>
</dbReference>
<comment type="caution">
    <text evidence="4">The sequence shown here is derived from an EMBL/GenBank/DDBJ whole genome shotgun (WGS) entry which is preliminary data.</text>
</comment>
<evidence type="ECO:0000313" key="5">
    <source>
        <dbReference type="Proteomes" id="UP000631114"/>
    </source>
</evidence>
<dbReference type="AlphaFoldDB" id="A0A835J0I7"/>
<evidence type="ECO:0000313" key="4">
    <source>
        <dbReference type="EMBL" id="KAF9625682.1"/>
    </source>
</evidence>
<keyword evidence="2" id="KW-0663">Pyridoxal phosphate</keyword>
<name>A0A835J0I7_9MAGN</name>
<evidence type="ECO:0000256" key="1">
    <source>
        <dbReference type="ARBA" id="ARBA00006312"/>
    </source>
</evidence>
<dbReference type="Proteomes" id="UP000631114">
    <property type="component" value="Unassembled WGS sequence"/>
</dbReference>
<dbReference type="OrthoDB" id="2020362at2759"/>
<dbReference type="SUPFAM" id="SSF53383">
    <property type="entry name" value="PLP-dependent transferases"/>
    <property type="match status" value="1"/>
</dbReference>
<dbReference type="InterPro" id="IPR006948">
    <property type="entry name" value="Alliinase_C"/>
</dbReference>
<dbReference type="PANTHER" id="PTHR43795">
    <property type="entry name" value="BIFUNCTIONAL ASPARTATE AMINOTRANSFERASE AND GLUTAMATE/ASPARTATE-PREPHENATE AMINOTRANSFERASE-RELATED"/>
    <property type="match status" value="1"/>
</dbReference>
<dbReference type="GO" id="GO:0008483">
    <property type="term" value="F:transaminase activity"/>
    <property type="evidence" value="ECO:0007669"/>
    <property type="project" value="TreeGrafter"/>
</dbReference>
<reference evidence="4 5" key="1">
    <citation type="submission" date="2020-10" db="EMBL/GenBank/DDBJ databases">
        <title>The Coptis chinensis genome and diversification of protoberbering-type alkaloids.</title>
        <authorList>
            <person name="Wang B."/>
            <person name="Shu S."/>
            <person name="Song C."/>
            <person name="Liu Y."/>
        </authorList>
    </citation>
    <scope>NUCLEOTIDE SEQUENCE [LARGE SCALE GENOMIC DNA]</scope>
    <source>
        <strain evidence="4">HL-2020</strain>
        <tissue evidence="4">Leaf</tissue>
    </source>
</reference>
<accession>A0A835J0I7</accession>
<dbReference type="Gene3D" id="3.40.640.10">
    <property type="entry name" value="Type I PLP-dependent aspartate aminotransferase-like (Major domain)"/>
    <property type="match status" value="1"/>
</dbReference>
<dbReference type="Gene3D" id="3.90.1150.10">
    <property type="entry name" value="Aspartate Aminotransferase, domain 1"/>
    <property type="match status" value="1"/>
</dbReference>
<dbReference type="InterPro" id="IPR015421">
    <property type="entry name" value="PyrdxlP-dep_Trfase_major"/>
</dbReference>
<dbReference type="GO" id="GO:0016846">
    <property type="term" value="F:carbon-sulfur lyase activity"/>
    <property type="evidence" value="ECO:0007669"/>
    <property type="project" value="InterPro"/>
</dbReference>
<dbReference type="Pfam" id="PF04864">
    <property type="entry name" value="Alliinase_C"/>
    <property type="match status" value="1"/>
</dbReference>
<dbReference type="InterPro" id="IPR015422">
    <property type="entry name" value="PyrdxlP-dep_Trfase_small"/>
</dbReference>
<organism evidence="4 5">
    <name type="scientific">Coptis chinensis</name>
    <dbReference type="NCBI Taxonomy" id="261450"/>
    <lineage>
        <taxon>Eukaryota</taxon>
        <taxon>Viridiplantae</taxon>
        <taxon>Streptophyta</taxon>
        <taxon>Embryophyta</taxon>
        <taxon>Tracheophyta</taxon>
        <taxon>Spermatophyta</taxon>
        <taxon>Magnoliopsida</taxon>
        <taxon>Ranunculales</taxon>
        <taxon>Ranunculaceae</taxon>
        <taxon>Coptidoideae</taxon>
        <taxon>Coptis</taxon>
    </lineage>
</organism>
<protein>
    <recommendedName>
        <fullName evidence="3">Alliinase C-terminal domain-containing protein</fullName>
    </recommendedName>
</protein>
<dbReference type="EMBL" id="JADFTS010000001">
    <property type="protein sequence ID" value="KAF9625682.1"/>
    <property type="molecule type" value="Genomic_DNA"/>
</dbReference>
<evidence type="ECO:0000256" key="2">
    <source>
        <dbReference type="ARBA" id="ARBA00022898"/>
    </source>
</evidence>
<comment type="similarity">
    <text evidence="1">Belongs to the alliinase family.</text>
</comment>
<proteinExistence type="inferred from homology"/>
<dbReference type="InterPro" id="IPR015424">
    <property type="entry name" value="PyrdxlP-dep_Trfase"/>
</dbReference>
<feature type="domain" description="Alliinase C-terminal" evidence="3">
    <location>
        <begin position="4"/>
        <end position="134"/>
    </location>
</feature>